<proteinExistence type="predicted"/>
<organism evidence="3 4">
    <name type="scientific">Mytilus galloprovincialis</name>
    <name type="common">Mediterranean mussel</name>
    <dbReference type="NCBI Taxonomy" id="29158"/>
    <lineage>
        <taxon>Eukaryota</taxon>
        <taxon>Metazoa</taxon>
        <taxon>Spiralia</taxon>
        <taxon>Lophotrochozoa</taxon>
        <taxon>Mollusca</taxon>
        <taxon>Bivalvia</taxon>
        <taxon>Autobranchia</taxon>
        <taxon>Pteriomorphia</taxon>
        <taxon>Mytilida</taxon>
        <taxon>Mytiloidea</taxon>
        <taxon>Mytilidae</taxon>
        <taxon>Mytilinae</taxon>
        <taxon>Mytilus</taxon>
    </lineage>
</organism>
<evidence type="ECO:0000259" key="2">
    <source>
        <dbReference type="Pfam" id="PF02010"/>
    </source>
</evidence>
<feature type="compositionally biased region" description="Low complexity" evidence="1">
    <location>
        <begin position="528"/>
        <end position="599"/>
    </location>
</feature>
<accession>A0A8B6GQX0</accession>
<dbReference type="OrthoDB" id="6059832at2759"/>
<evidence type="ECO:0000313" key="3">
    <source>
        <dbReference type="EMBL" id="VDI67838.1"/>
    </source>
</evidence>
<protein>
    <submittedName>
        <fullName evidence="3">CUB and sushi domain-containing protein</fullName>
    </submittedName>
</protein>
<feature type="region of interest" description="Disordered" evidence="1">
    <location>
        <begin position="512"/>
        <end position="601"/>
    </location>
</feature>
<keyword evidence="4" id="KW-1185">Reference proteome</keyword>
<name>A0A8B6GQX0_MYTGA</name>
<feature type="non-terminal residue" evidence="3">
    <location>
        <position position="1"/>
    </location>
</feature>
<reference evidence="3" key="1">
    <citation type="submission" date="2018-11" db="EMBL/GenBank/DDBJ databases">
        <authorList>
            <person name="Alioto T."/>
            <person name="Alioto T."/>
        </authorList>
    </citation>
    <scope>NUCLEOTIDE SEQUENCE</scope>
</reference>
<sequence>TTLVFDNSYALAPPDFTSSWKAISAYINPEVNISHGLNELPLKVEVQVKVFDTFLNKDMWFLATGSAQKGNDNPLPFGGVMYVYNNETIKIMAPGPTGKSNTFNGNDSITRSFSVGHVRARVWRACSLPRPQFISEEIQMSSGDFKSLTNGHNATWVIVRVHIDQGWVYEAQGSVFYETSSHPFGGVVFAFSDSQIRLWVPKRGAGSSSANGVPFNAINGWGESGDFGYSETVRVRAFVWDFKSFNHTPIVLEQTSYITNSSIISVPTRYSFQDNNNLLLFSGFQFYPAGSSMTDGTTDSNNTKFGSFIYGFTDDKIYYWTPNVNTSGCVLLLDGLWGSQNQQHCLSENDVALMITFNVLNIYEPACGVFPCAGASDRGPECNCTGSGKEGQFCDNDTTQFTTVERLSTSTSSQSDDTTKFTTVERLSTSTSSQSDDTSSVTTVERLSTSPSSQSDDTTSVTTEETLSTSSSSQREETTDFTTVKTLSTSTSSQSEDTTMFTTYERWSTSTSSQIDDTSCVTTVERLSTSPSSQSDDTSSVTTVERLSTSPSSQSDDTSSVTTVERLSTSPSSQSDDTSSVTTVERLSTSPSSQSDDTTNFTTVEMLSTSPLSQREGTDFGYTTTSVYMEPDCFEIKTLFGTNHKDENDPLLMLITNDNTITSKGVVALICRNRHRDYNWHLWRKLQNGTYVKDKYLVNPANQPKSAAIIFAKESIPEGNYLLRMVVNLTDSGQCLEDEIYIEFKLPPIITSIQGGSVKYISKYNDLVIDAGTVTYDKVQKYKSVPFNYEWFCRKGLNQSQVDAVLGKFGSPGAPDIITLGTSCNESSWGAKWTIPSENLSIDTWYLLHVNTKKVANIMDEELLGSADTIRSATALQALKVRTGDAPMINIL</sequence>
<dbReference type="AlphaFoldDB" id="A0A8B6GQX0"/>
<dbReference type="Proteomes" id="UP000596742">
    <property type="component" value="Unassembled WGS sequence"/>
</dbReference>
<dbReference type="Pfam" id="PF02010">
    <property type="entry name" value="REJ"/>
    <property type="match status" value="1"/>
</dbReference>
<evidence type="ECO:0000256" key="1">
    <source>
        <dbReference type="SAM" id="MobiDB-lite"/>
    </source>
</evidence>
<dbReference type="EMBL" id="UYJE01008846">
    <property type="protein sequence ID" value="VDI67838.1"/>
    <property type="molecule type" value="Genomic_DNA"/>
</dbReference>
<dbReference type="InterPro" id="IPR002859">
    <property type="entry name" value="PKD/REJ-like"/>
</dbReference>
<feature type="region of interest" description="Disordered" evidence="1">
    <location>
        <begin position="406"/>
        <end position="498"/>
    </location>
</feature>
<comment type="caution">
    <text evidence="3">The sequence shown here is derived from an EMBL/GenBank/DDBJ whole genome shotgun (WGS) entry which is preliminary data.</text>
</comment>
<feature type="domain" description="PKD/REJ-like" evidence="2">
    <location>
        <begin position="671"/>
        <end position="891"/>
    </location>
</feature>
<evidence type="ECO:0000313" key="4">
    <source>
        <dbReference type="Proteomes" id="UP000596742"/>
    </source>
</evidence>
<feature type="compositionally biased region" description="Low complexity" evidence="1">
    <location>
        <begin position="408"/>
        <end position="473"/>
    </location>
</feature>
<feature type="compositionally biased region" description="Low complexity" evidence="1">
    <location>
        <begin position="480"/>
        <end position="498"/>
    </location>
</feature>
<gene>
    <name evidence="3" type="ORF">MGAL_10B086741</name>
</gene>